<feature type="region of interest" description="Disordered" evidence="2">
    <location>
        <begin position="456"/>
        <end position="499"/>
    </location>
</feature>
<keyword evidence="3" id="KW-1185">Reference proteome</keyword>
<accession>A0ABM0MLS2</accession>
<proteinExistence type="predicted"/>
<feature type="region of interest" description="Disordered" evidence="2">
    <location>
        <begin position="43"/>
        <end position="76"/>
    </location>
</feature>
<feature type="compositionally biased region" description="Low complexity" evidence="2">
    <location>
        <begin position="43"/>
        <end position="56"/>
    </location>
</feature>
<dbReference type="Proteomes" id="UP000694865">
    <property type="component" value="Unplaced"/>
</dbReference>
<evidence type="ECO:0000313" key="3">
    <source>
        <dbReference type="Proteomes" id="UP000694865"/>
    </source>
</evidence>
<evidence type="ECO:0000313" key="4">
    <source>
        <dbReference type="RefSeq" id="XP_006820963.1"/>
    </source>
</evidence>
<name>A0ABM0MLS2_SACKO</name>
<sequence>MLLNQVSTRDLYTTNPGEYLRNTRFANDWEDSALLSTQAYSQNNSQQMNSQYENSQTSSSELFSQRLSQQQSNSDTSKYHLKYMSMPPLFSKDNPKTKTTRTNNVNVNYVDQLEVNKQKAKERDERDLINRIFAGVKTCVEEVKSATETIKETVDNGMTNGTERFAKLISKVNEDLFMHYKTLLEALNARDEEKQKIQQMENIIAAKDAKIDLLHSQLDECQKQQHEDVIQKLKDAYNEQQKLNREHLEILQQEKSVTLAYNEKSAAENNACNQSVRNTKCNIPVSVAMETSVPCCNGMHQSYEGWQRDEPPKYLNNVQHQDVQTVQPIKYISAYQTTSNIHQVPFNHSRNTTNIEQNQAYLKTIPSKTLNPQQHGNGEQFMENECQQVPQMNKSMVHPLHVISPHSENNRWYQAGKAKDKQSPIATVMPQVKQPSFDKTEEVIDDVPDYIVDQLEHQVGTNPTSGRKQKKFQKRRNETSEQIRRSKRISSKQRVKDHTVLPTVASRSRQNSGKRGVLLQPHLDVYSYQEDDYSTTVDKTMNIAASRKPLKRNTSLVDIVQQRKSEVKPPIKKYRRSSNFDQRMQMTEDDSENEEIELITRQAKQQKMTPTVLRLNVNNSNKSDSISHLLFKQVRRDQHNFSAKSTPAEHKLIQENKQTSNILSTANYYSDSEESSQENLFSLLMPCSPVSRNTEERESSTEDDFWISPKQNMIQDQQLEDILNKC</sequence>
<feature type="compositionally biased region" description="Polar residues" evidence="2">
    <location>
        <begin position="57"/>
        <end position="76"/>
    </location>
</feature>
<reference evidence="4" key="1">
    <citation type="submission" date="2025-08" db="UniProtKB">
        <authorList>
            <consortium name="RefSeq"/>
        </authorList>
    </citation>
    <scope>IDENTIFICATION</scope>
    <source>
        <tissue evidence="4">Testes</tissue>
    </source>
</reference>
<feature type="coiled-coil region" evidence="1">
    <location>
        <begin position="183"/>
        <end position="253"/>
    </location>
</feature>
<protein>
    <submittedName>
        <fullName evidence="4">Interaptin-like</fullName>
    </submittedName>
</protein>
<dbReference type="GeneID" id="102809533"/>
<organism evidence="3 4">
    <name type="scientific">Saccoglossus kowalevskii</name>
    <name type="common">Acorn worm</name>
    <dbReference type="NCBI Taxonomy" id="10224"/>
    <lineage>
        <taxon>Eukaryota</taxon>
        <taxon>Metazoa</taxon>
        <taxon>Hemichordata</taxon>
        <taxon>Enteropneusta</taxon>
        <taxon>Harrimaniidae</taxon>
        <taxon>Saccoglossus</taxon>
    </lineage>
</organism>
<gene>
    <name evidence="4" type="primary">LOC102809533</name>
</gene>
<evidence type="ECO:0000256" key="2">
    <source>
        <dbReference type="SAM" id="MobiDB-lite"/>
    </source>
</evidence>
<feature type="compositionally biased region" description="Basic and acidic residues" evidence="2">
    <location>
        <begin position="475"/>
        <end position="484"/>
    </location>
</feature>
<evidence type="ECO:0000256" key="1">
    <source>
        <dbReference type="SAM" id="Coils"/>
    </source>
</evidence>
<keyword evidence="1" id="KW-0175">Coiled coil</keyword>
<dbReference type="RefSeq" id="XP_006820963.1">
    <property type="nucleotide sequence ID" value="XM_006820900.1"/>
</dbReference>